<protein>
    <submittedName>
        <fullName evidence="1">Uncharacterized protein</fullName>
    </submittedName>
</protein>
<dbReference type="Proteomes" id="UP000006833">
    <property type="component" value="Chromosome"/>
</dbReference>
<dbReference type="EMBL" id="CP000830">
    <property type="protein sequence ID" value="ABV91877.1"/>
    <property type="molecule type" value="Genomic_DNA"/>
</dbReference>
<dbReference type="HOGENOM" id="CLU_106283_0_0_5"/>
<evidence type="ECO:0000313" key="2">
    <source>
        <dbReference type="Proteomes" id="UP000006833"/>
    </source>
</evidence>
<dbReference type="OrthoDB" id="7877343at2"/>
<keyword evidence="2" id="KW-1185">Reference proteome</keyword>
<dbReference type="RefSeq" id="WP_012176810.1">
    <property type="nucleotide sequence ID" value="NC_009952.1"/>
</dbReference>
<sequence>MKNTSTPISEIGGRMLAGLALLALAGCAELDGLGLAGGPVPPEATVTVSRSAVTISGPRGFCVDPSATKDRDGQAFVLLGNCAAITRSGAAPQPRIRALLTAAVRETQAIEVAEQAPLLEAFLRSDNGRAMLSRESDPATVDILESFQQGDVLYVHARDDSEGYAPGMSSDHWRAIFDLDGRVVSVAVLGFEANPLSRAEGLRAVREFAARIQRDNPAL</sequence>
<name>A8LKN4_DINSH</name>
<dbReference type="KEGG" id="dsh:Dshi_0128"/>
<dbReference type="PROSITE" id="PS51257">
    <property type="entry name" value="PROKAR_LIPOPROTEIN"/>
    <property type="match status" value="1"/>
</dbReference>
<dbReference type="AlphaFoldDB" id="A8LKN4"/>
<organism evidence="1 2">
    <name type="scientific">Dinoroseobacter shibae (strain DSM 16493 / NCIMB 14021 / DFL 12)</name>
    <dbReference type="NCBI Taxonomy" id="398580"/>
    <lineage>
        <taxon>Bacteria</taxon>
        <taxon>Pseudomonadati</taxon>
        <taxon>Pseudomonadota</taxon>
        <taxon>Alphaproteobacteria</taxon>
        <taxon>Rhodobacterales</taxon>
        <taxon>Roseobacteraceae</taxon>
        <taxon>Dinoroseobacter</taxon>
    </lineage>
</organism>
<proteinExistence type="predicted"/>
<dbReference type="eggNOG" id="ENOG5032V55">
    <property type="taxonomic scope" value="Bacteria"/>
</dbReference>
<reference evidence="2" key="1">
    <citation type="journal article" date="2010" name="ISME J.">
        <title>The complete genome sequence of the algal symbiont Dinoroseobacter shibae: a hitchhiker's guide to life in the sea.</title>
        <authorList>
            <person name="Wagner-Dobler I."/>
            <person name="Ballhausen B."/>
            <person name="Berger M."/>
            <person name="Brinkhoff T."/>
            <person name="Buchholz I."/>
            <person name="Bunk B."/>
            <person name="Cypionka H."/>
            <person name="Daniel R."/>
            <person name="Drepper T."/>
            <person name="Gerdts G."/>
            <person name="Hahnke S."/>
            <person name="Han C."/>
            <person name="Jahn D."/>
            <person name="Kalhoefer D."/>
            <person name="Kiss H."/>
            <person name="Klenk H.P."/>
            <person name="Kyrpides N."/>
            <person name="Liebl W."/>
            <person name="Liesegang H."/>
            <person name="Meincke L."/>
            <person name="Pati A."/>
            <person name="Petersen J."/>
            <person name="Piekarski T."/>
            <person name="Pommerenke C."/>
            <person name="Pradella S."/>
            <person name="Pukall R."/>
            <person name="Rabus R."/>
            <person name="Stackebrandt E."/>
            <person name="Thole S."/>
            <person name="Thompson L."/>
            <person name="Tielen P."/>
            <person name="Tomasch J."/>
            <person name="von Jan M."/>
            <person name="Wanphrut N."/>
            <person name="Wichels A."/>
            <person name="Zech H."/>
            <person name="Simon M."/>
        </authorList>
    </citation>
    <scope>NUCLEOTIDE SEQUENCE [LARGE SCALE GENOMIC DNA]</scope>
    <source>
        <strain evidence="2">DSM 16493 / NCIMB 14021 / DFL 12</strain>
    </source>
</reference>
<evidence type="ECO:0000313" key="1">
    <source>
        <dbReference type="EMBL" id="ABV91877.1"/>
    </source>
</evidence>
<dbReference type="STRING" id="398580.Dshi_0128"/>
<accession>A8LKN4</accession>
<gene>
    <name evidence="1" type="ordered locus">Dshi_0128</name>
</gene>